<dbReference type="GO" id="GO:0008235">
    <property type="term" value="F:metalloexopeptidase activity"/>
    <property type="evidence" value="ECO:0007669"/>
    <property type="project" value="InterPro"/>
</dbReference>
<keyword evidence="2" id="KW-0645">Protease</keyword>
<dbReference type="GO" id="GO:0004177">
    <property type="term" value="F:aminopeptidase activity"/>
    <property type="evidence" value="ECO:0007669"/>
    <property type="project" value="UniProtKB-KW"/>
</dbReference>
<dbReference type="AlphaFoldDB" id="A0A174EC24"/>
<dbReference type="OrthoDB" id="233977at2"/>
<dbReference type="InterPro" id="IPR045175">
    <property type="entry name" value="M28_fam"/>
</dbReference>
<evidence type="ECO:0000313" key="3">
    <source>
        <dbReference type="Proteomes" id="UP000095558"/>
    </source>
</evidence>
<sequence>MYIKKRLISIISSALVVSLLFTGCGSSFKQSVFSKGVLTKEQGSYNEAGKNPEDLNVESIMNELTSDEYLSRVVGTNENTKSAEFIKNYYEAIGLEPFNNGSYFQEVDLNKEMRSIFNPAGDNENEVDNVIGVIKGEDSSKAIVISAHFDHVTVRKKNEEAASNTDSQQISVSKIEGAIDNASGVAVLLESAKELANYYSDEKPPYDIIFAAFNAEELGLIGSRKFVSEFKETYDDWYNINIDCVGVKGNEGLAVKNNDPASQELYDDFIEVLDEDDVYYEMVPYAMNEEGAVVGSSDHMSFRRENAASLVIGQDGITGVVHTDDDNMSIVDVELIDDIKEALVDFIIKTDEKIY</sequence>
<dbReference type="Pfam" id="PF04389">
    <property type="entry name" value="Peptidase_M28"/>
    <property type="match status" value="1"/>
</dbReference>
<dbReference type="EC" id="3.4.11.24" evidence="2"/>
<proteinExistence type="predicted"/>
<keyword evidence="2" id="KW-0031">Aminopeptidase</keyword>
<dbReference type="SUPFAM" id="SSF53187">
    <property type="entry name" value="Zn-dependent exopeptidases"/>
    <property type="match status" value="1"/>
</dbReference>
<dbReference type="EMBL" id="CYZV01000007">
    <property type="protein sequence ID" value="CUN85092.1"/>
    <property type="molecule type" value="Genomic_DNA"/>
</dbReference>
<dbReference type="PANTHER" id="PTHR12147:SF26">
    <property type="entry name" value="PEPTIDASE M28 DOMAIN-CONTAINING PROTEIN"/>
    <property type="match status" value="1"/>
</dbReference>
<reference evidence="2 3" key="1">
    <citation type="submission" date="2015-09" db="EMBL/GenBank/DDBJ databases">
        <authorList>
            <consortium name="Pathogen Informatics"/>
        </authorList>
    </citation>
    <scope>NUCLEOTIDE SEQUENCE [LARGE SCALE GENOMIC DNA]</scope>
    <source>
        <strain evidence="2 3">2789STDY5834855</strain>
    </source>
</reference>
<name>A0A174EC24_9CLOT</name>
<protein>
    <submittedName>
        <fullName evidence="2">Peptidase M28</fullName>
        <ecNumber evidence="2">3.4.11.24</ecNumber>
    </submittedName>
</protein>
<evidence type="ECO:0000313" key="2">
    <source>
        <dbReference type="EMBL" id="CUN85092.1"/>
    </source>
</evidence>
<dbReference type="GeneID" id="83012249"/>
<accession>A0A174EC24</accession>
<keyword evidence="2" id="KW-0378">Hydrolase</keyword>
<dbReference type="GO" id="GO:0006508">
    <property type="term" value="P:proteolysis"/>
    <property type="evidence" value="ECO:0007669"/>
    <property type="project" value="InterPro"/>
</dbReference>
<feature type="domain" description="Peptidase M28" evidence="1">
    <location>
        <begin position="129"/>
        <end position="346"/>
    </location>
</feature>
<dbReference type="PANTHER" id="PTHR12147">
    <property type="entry name" value="METALLOPEPTIDASE M28 FAMILY MEMBER"/>
    <property type="match status" value="1"/>
</dbReference>
<dbReference type="RefSeq" id="WP_042399186.1">
    <property type="nucleotide sequence ID" value="NZ_CYYT01000015.1"/>
</dbReference>
<dbReference type="InterPro" id="IPR007484">
    <property type="entry name" value="Peptidase_M28"/>
</dbReference>
<dbReference type="PROSITE" id="PS51257">
    <property type="entry name" value="PROKAR_LIPOPROTEIN"/>
    <property type="match status" value="1"/>
</dbReference>
<organism evidence="2 3">
    <name type="scientific">Clostridium disporicum</name>
    <dbReference type="NCBI Taxonomy" id="84024"/>
    <lineage>
        <taxon>Bacteria</taxon>
        <taxon>Bacillati</taxon>
        <taxon>Bacillota</taxon>
        <taxon>Clostridia</taxon>
        <taxon>Eubacteriales</taxon>
        <taxon>Clostridiaceae</taxon>
        <taxon>Clostridium</taxon>
    </lineage>
</organism>
<dbReference type="Gene3D" id="3.40.630.10">
    <property type="entry name" value="Zn peptidases"/>
    <property type="match status" value="1"/>
</dbReference>
<dbReference type="Proteomes" id="UP000095558">
    <property type="component" value="Unassembled WGS sequence"/>
</dbReference>
<evidence type="ECO:0000259" key="1">
    <source>
        <dbReference type="Pfam" id="PF04389"/>
    </source>
</evidence>
<gene>
    <name evidence="2" type="ORF">ERS852470_00863</name>
</gene>